<name>A0ABS9T0G3_9ACTN</name>
<comment type="caution">
    <text evidence="1">The sequence shown here is derived from an EMBL/GenBank/DDBJ whole genome shotgun (WGS) entry which is preliminary data.</text>
</comment>
<reference evidence="1" key="2">
    <citation type="journal article" date="2023" name="Int. J. Syst. Evol. Microbiol.">
        <title>Streptomyces marispadix sp. nov., isolated from marine beach sediment of the Northern Coast of Portugal.</title>
        <authorList>
            <person name="dos Santos J.D.N."/>
            <person name="Vitorino I.R."/>
            <person name="Kallscheuer N."/>
            <person name="Srivastava A."/>
            <person name="Krautwurst S."/>
            <person name="Marz M."/>
            <person name="Jogler C."/>
            <person name="Lobo Da Cunha A."/>
            <person name="Catita J."/>
            <person name="Goncalves H."/>
            <person name="Gonzalez I."/>
            <person name="Reyes F."/>
            <person name="Lage O.M."/>
        </authorList>
    </citation>
    <scope>NUCLEOTIDE SEQUENCE</scope>
    <source>
        <strain evidence="1">M600PL45_2</strain>
    </source>
</reference>
<accession>A0ABS9T0G3</accession>
<evidence type="ECO:0000313" key="2">
    <source>
        <dbReference type="Proteomes" id="UP001166784"/>
    </source>
</evidence>
<keyword evidence="2" id="KW-1185">Reference proteome</keyword>
<gene>
    <name evidence="1" type="ORF">MMA15_16995</name>
</gene>
<evidence type="ECO:0000313" key="1">
    <source>
        <dbReference type="EMBL" id="MCH6162020.1"/>
    </source>
</evidence>
<proteinExistence type="predicted"/>
<protein>
    <submittedName>
        <fullName evidence="1">Uncharacterized protein</fullName>
    </submittedName>
</protein>
<dbReference type="RefSeq" id="WP_241060783.1">
    <property type="nucleotide sequence ID" value="NZ_JAKWJU010000002.1"/>
</dbReference>
<dbReference type="EMBL" id="JAKWJU010000002">
    <property type="protein sequence ID" value="MCH6162020.1"/>
    <property type="molecule type" value="Genomic_DNA"/>
</dbReference>
<organism evidence="1 2">
    <name type="scientific">Streptomyces marispadix</name>
    <dbReference type="NCBI Taxonomy" id="2922868"/>
    <lineage>
        <taxon>Bacteria</taxon>
        <taxon>Bacillati</taxon>
        <taxon>Actinomycetota</taxon>
        <taxon>Actinomycetes</taxon>
        <taxon>Kitasatosporales</taxon>
        <taxon>Streptomycetaceae</taxon>
        <taxon>Streptomyces</taxon>
    </lineage>
</organism>
<dbReference type="Proteomes" id="UP001166784">
    <property type="component" value="Unassembled WGS sequence"/>
</dbReference>
<reference evidence="1" key="1">
    <citation type="submission" date="2022-03" db="EMBL/GenBank/DDBJ databases">
        <authorList>
            <person name="Santos J.D.N."/>
            <person name="Kallscheuer N."/>
            <person name="Jogler C."/>
            <person name="Lage O.M."/>
        </authorList>
    </citation>
    <scope>NUCLEOTIDE SEQUENCE</scope>
    <source>
        <strain evidence="1">M600PL45_2</strain>
    </source>
</reference>
<sequence length="130" mass="14775">MSWIDRLDNVLTQARGNGKARREAARFERNCQEGVPYYSIEECVQPWGNEPRAMKWVFKRGRLGGLSCGPHSPAYVWLNYGPLMEDPGDHIEELLAPSTNAHPPTAKQREQLARALCEGLERARKELTRA</sequence>